<evidence type="ECO:0000256" key="2">
    <source>
        <dbReference type="ARBA" id="ARBA00023015"/>
    </source>
</evidence>
<dbReference type="InterPro" id="IPR007627">
    <property type="entry name" value="RNA_pol_sigma70_r2"/>
</dbReference>
<evidence type="ECO:0000256" key="1">
    <source>
        <dbReference type="ARBA" id="ARBA00010641"/>
    </source>
</evidence>
<keyword evidence="2" id="KW-0805">Transcription regulation</keyword>
<name>A0ABT2EIW3_9BACT</name>
<dbReference type="InterPro" id="IPR039425">
    <property type="entry name" value="RNA_pol_sigma-70-like"/>
</dbReference>
<organism evidence="7 8">
    <name type="scientific">Candidatus Fervidibacter sacchari</name>
    <dbReference type="NCBI Taxonomy" id="1448929"/>
    <lineage>
        <taxon>Bacteria</taxon>
        <taxon>Candidatus Fervidibacterota</taxon>
        <taxon>Candidatus Fervidibacter</taxon>
    </lineage>
</organism>
<dbReference type="PANTHER" id="PTHR43133">
    <property type="entry name" value="RNA POLYMERASE ECF-TYPE SIGMA FACTO"/>
    <property type="match status" value="1"/>
</dbReference>
<feature type="domain" description="RNA polymerase sigma factor 70 region 4 type 2" evidence="6">
    <location>
        <begin position="112"/>
        <end position="164"/>
    </location>
</feature>
<dbReference type="InterPro" id="IPR014284">
    <property type="entry name" value="RNA_pol_sigma-70_dom"/>
</dbReference>
<proteinExistence type="inferred from homology"/>
<evidence type="ECO:0000256" key="4">
    <source>
        <dbReference type="ARBA" id="ARBA00023163"/>
    </source>
</evidence>
<evidence type="ECO:0000256" key="3">
    <source>
        <dbReference type="ARBA" id="ARBA00023082"/>
    </source>
</evidence>
<dbReference type="Gene3D" id="1.10.10.10">
    <property type="entry name" value="Winged helix-like DNA-binding domain superfamily/Winged helix DNA-binding domain"/>
    <property type="match status" value="1"/>
</dbReference>
<keyword evidence="4" id="KW-0804">Transcription</keyword>
<keyword evidence="3" id="KW-0731">Sigma factor</keyword>
<dbReference type="RefSeq" id="WP_259092568.1">
    <property type="nucleotide sequence ID" value="NZ_CP130454.1"/>
</dbReference>
<feature type="domain" description="RNA polymerase sigma-70 region 2" evidence="5">
    <location>
        <begin position="9"/>
        <end position="72"/>
    </location>
</feature>
<keyword evidence="8" id="KW-1185">Reference proteome</keyword>
<dbReference type="SUPFAM" id="SSF88946">
    <property type="entry name" value="Sigma2 domain of RNA polymerase sigma factors"/>
    <property type="match status" value="1"/>
</dbReference>
<dbReference type="Gene3D" id="1.10.1740.10">
    <property type="match status" value="1"/>
</dbReference>
<reference evidence="7 8" key="1">
    <citation type="submission" date="2022-08" db="EMBL/GenBank/DDBJ databases">
        <title>Bacterial and archaeal communities from various locations to study Microbial Dark Matter (Phase II).</title>
        <authorList>
            <person name="Stepanauskas R."/>
        </authorList>
    </citation>
    <scope>NUCLEOTIDE SEQUENCE [LARGE SCALE GENOMIC DNA]</scope>
    <source>
        <strain evidence="7 8">PD1</strain>
    </source>
</reference>
<sequence length="186" mass="21811">MVKPEEIWRYREEIHRLARQLCRHKEDAEDVAQATLLKAVQHLNEFRGEASVRTWLHRIATNECRMLRRRQTEVSLEQLLETFATEEGTEPFELPAEVPNPEEIAEEAEMRRLVLQALENLPERYRTVLLLKEGEGMKEREIAQAMGLSLLAVKALLHRARKALREELLKYLGTKPQKKKSRHRAT</sequence>
<dbReference type="EMBL" id="JANUCP010000001">
    <property type="protein sequence ID" value="MCS3917879.1"/>
    <property type="molecule type" value="Genomic_DNA"/>
</dbReference>
<dbReference type="NCBIfam" id="TIGR02937">
    <property type="entry name" value="sigma70-ECF"/>
    <property type="match status" value="1"/>
</dbReference>
<dbReference type="CDD" id="cd06171">
    <property type="entry name" value="Sigma70_r4"/>
    <property type="match status" value="1"/>
</dbReference>
<dbReference type="InterPro" id="IPR013325">
    <property type="entry name" value="RNA_pol_sigma_r2"/>
</dbReference>
<evidence type="ECO:0000313" key="8">
    <source>
        <dbReference type="Proteomes" id="UP001204798"/>
    </source>
</evidence>
<comment type="caution">
    <text evidence="7">The sequence shown here is derived from an EMBL/GenBank/DDBJ whole genome shotgun (WGS) entry which is preliminary data.</text>
</comment>
<dbReference type="SUPFAM" id="SSF88659">
    <property type="entry name" value="Sigma3 and sigma4 domains of RNA polymerase sigma factors"/>
    <property type="match status" value="1"/>
</dbReference>
<dbReference type="Proteomes" id="UP001204798">
    <property type="component" value="Unassembled WGS sequence"/>
</dbReference>
<dbReference type="InterPro" id="IPR036388">
    <property type="entry name" value="WH-like_DNA-bd_sf"/>
</dbReference>
<dbReference type="InterPro" id="IPR013249">
    <property type="entry name" value="RNA_pol_sigma70_r4_t2"/>
</dbReference>
<dbReference type="PANTHER" id="PTHR43133:SF51">
    <property type="entry name" value="RNA POLYMERASE SIGMA FACTOR"/>
    <property type="match status" value="1"/>
</dbReference>
<dbReference type="Pfam" id="PF08281">
    <property type="entry name" value="Sigma70_r4_2"/>
    <property type="match status" value="1"/>
</dbReference>
<comment type="similarity">
    <text evidence="1">Belongs to the sigma-70 factor family. ECF subfamily.</text>
</comment>
<accession>A0ABT2EIW3</accession>
<dbReference type="Pfam" id="PF04542">
    <property type="entry name" value="Sigma70_r2"/>
    <property type="match status" value="1"/>
</dbReference>
<protein>
    <submittedName>
        <fullName evidence="7">RNA polymerase sigma-70 factor (ECF subfamily)</fullName>
    </submittedName>
</protein>
<evidence type="ECO:0000259" key="5">
    <source>
        <dbReference type="Pfam" id="PF04542"/>
    </source>
</evidence>
<evidence type="ECO:0000313" key="7">
    <source>
        <dbReference type="EMBL" id="MCS3917879.1"/>
    </source>
</evidence>
<evidence type="ECO:0000259" key="6">
    <source>
        <dbReference type="Pfam" id="PF08281"/>
    </source>
</evidence>
<dbReference type="InterPro" id="IPR013324">
    <property type="entry name" value="RNA_pol_sigma_r3/r4-like"/>
</dbReference>
<gene>
    <name evidence="7" type="ORF">M2350_000276</name>
</gene>